<feature type="domain" description="PAC" evidence="17">
    <location>
        <begin position="638"/>
        <end position="694"/>
    </location>
</feature>
<evidence type="ECO:0000256" key="13">
    <source>
        <dbReference type="SAM" id="MobiDB-lite"/>
    </source>
</evidence>
<evidence type="ECO:0000313" key="18">
    <source>
        <dbReference type="EMBL" id="MVA96187.1"/>
    </source>
</evidence>
<dbReference type="GO" id="GO:0005524">
    <property type="term" value="F:ATP binding"/>
    <property type="evidence" value="ECO:0007669"/>
    <property type="project" value="UniProtKB-KW"/>
</dbReference>
<dbReference type="InterPro" id="IPR003661">
    <property type="entry name" value="HisK_dim/P_dom"/>
</dbReference>
<dbReference type="FunFam" id="3.30.565.10:FF:000010">
    <property type="entry name" value="Sensor histidine kinase RcsC"/>
    <property type="match status" value="1"/>
</dbReference>
<evidence type="ECO:0000256" key="2">
    <source>
        <dbReference type="ARBA" id="ARBA00012438"/>
    </source>
</evidence>
<dbReference type="InterPro" id="IPR035965">
    <property type="entry name" value="PAS-like_dom_sf"/>
</dbReference>
<evidence type="ECO:0000256" key="7">
    <source>
        <dbReference type="ARBA" id="ARBA00022840"/>
    </source>
</evidence>
<evidence type="ECO:0000256" key="1">
    <source>
        <dbReference type="ARBA" id="ARBA00000085"/>
    </source>
</evidence>
<feature type="modified residue" description="4-aspartylphosphate" evidence="11">
    <location>
        <position position="1189"/>
    </location>
</feature>
<reference evidence="18 19" key="1">
    <citation type="submission" date="2019-12" db="EMBL/GenBank/DDBJ databases">
        <title>Nitratireductor arenosus sp. nov., Isolated from sea sand, Jeju island, South Korea.</title>
        <authorList>
            <person name="Kim W."/>
        </authorList>
    </citation>
    <scope>NUCLEOTIDE SEQUENCE [LARGE SCALE GENOMIC DNA]</scope>
    <source>
        <strain evidence="18 19">CAU 1489</strain>
    </source>
</reference>
<feature type="region of interest" description="Disordered" evidence="13">
    <location>
        <begin position="1"/>
        <end position="26"/>
    </location>
</feature>
<evidence type="ECO:0000259" key="15">
    <source>
        <dbReference type="PROSITE" id="PS50110"/>
    </source>
</evidence>
<dbReference type="SMART" id="SM00388">
    <property type="entry name" value="HisKA"/>
    <property type="match status" value="1"/>
</dbReference>
<dbReference type="CDD" id="cd17546">
    <property type="entry name" value="REC_hyHK_CKI1_RcsC-like"/>
    <property type="match status" value="2"/>
</dbReference>
<feature type="domain" description="PAS" evidence="16">
    <location>
        <begin position="571"/>
        <end position="619"/>
    </location>
</feature>
<dbReference type="InterPro" id="IPR000700">
    <property type="entry name" value="PAS-assoc_C"/>
</dbReference>
<dbReference type="Gene3D" id="3.30.565.10">
    <property type="entry name" value="Histidine kinase-like ATPase, C-terminal domain"/>
    <property type="match status" value="1"/>
</dbReference>
<evidence type="ECO:0000256" key="4">
    <source>
        <dbReference type="ARBA" id="ARBA00022679"/>
    </source>
</evidence>
<proteinExistence type="predicted"/>
<dbReference type="Pfam" id="PF02518">
    <property type="entry name" value="HATPase_c"/>
    <property type="match status" value="1"/>
</dbReference>
<dbReference type="SMART" id="SM00091">
    <property type="entry name" value="PAS"/>
    <property type="match status" value="5"/>
</dbReference>
<dbReference type="CDD" id="cd00130">
    <property type="entry name" value="PAS"/>
    <property type="match status" value="2"/>
</dbReference>
<dbReference type="PROSITE" id="PS50109">
    <property type="entry name" value="HIS_KIN"/>
    <property type="match status" value="1"/>
</dbReference>
<evidence type="ECO:0000256" key="6">
    <source>
        <dbReference type="ARBA" id="ARBA00022777"/>
    </source>
</evidence>
<feature type="coiled-coil region" evidence="12">
    <location>
        <begin position="294"/>
        <end position="321"/>
    </location>
</feature>
<dbReference type="InterPro" id="IPR036890">
    <property type="entry name" value="HATPase_C_sf"/>
</dbReference>
<gene>
    <name evidence="18" type="ORF">GN330_02850</name>
</gene>
<evidence type="ECO:0000256" key="12">
    <source>
        <dbReference type="SAM" id="Coils"/>
    </source>
</evidence>
<dbReference type="GO" id="GO:0000155">
    <property type="term" value="F:phosphorelay sensor kinase activity"/>
    <property type="evidence" value="ECO:0007669"/>
    <property type="project" value="InterPro"/>
</dbReference>
<dbReference type="PROSITE" id="PS50113">
    <property type="entry name" value="PAC"/>
    <property type="match status" value="1"/>
</dbReference>
<dbReference type="AlphaFoldDB" id="A0A844QB61"/>
<keyword evidence="3 11" id="KW-0597">Phosphoprotein</keyword>
<dbReference type="SUPFAM" id="SSF52172">
    <property type="entry name" value="CheY-like"/>
    <property type="match status" value="2"/>
</dbReference>
<evidence type="ECO:0000256" key="10">
    <source>
        <dbReference type="ARBA" id="ARBA00068150"/>
    </source>
</evidence>
<evidence type="ECO:0000256" key="9">
    <source>
        <dbReference type="ARBA" id="ARBA00064003"/>
    </source>
</evidence>
<feature type="domain" description="Response regulatory" evidence="15">
    <location>
        <begin position="950"/>
        <end position="1071"/>
    </location>
</feature>
<accession>A0A844QB61</accession>
<dbReference type="SUPFAM" id="SSF55874">
    <property type="entry name" value="ATPase domain of HSP90 chaperone/DNA topoisomerase II/histidine kinase"/>
    <property type="match status" value="1"/>
</dbReference>
<dbReference type="PROSITE" id="PS50110">
    <property type="entry name" value="RESPONSE_REGULATORY"/>
    <property type="match status" value="2"/>
</dbReference>
<dbReference type="PRINTS" id="PR00344">
    <property type="entry name" value="BCTRLSENSOR"/>
</dbReference>
<dbReference type="InterPro" id="IPR005467">
    <property type="entry name" value="His_kinase_dom"/>
</dbReference>
<dbReference type="PROSITE" id="PS50112">
    <property type="entry name" value="PAS"/>
    <property type="match status" value="2"/>
</dbReference>
<feature type="domain" description="Histidine kinase" evidence="14">
    <location>
        <begin position="712"/>
        <end position="934"/>
    </location>
</feature>
<dbReference type="NCBIfam" id="TIGR00229">
    <property type="entry name" value="sensory_box"/>
    <property type="match status" value="2"/>
</dbReference>
<keyword evidence="4" id="KW-0808">Transferase</keyword>
<dbReference type="Pfam" id="PF00512">
    <property type="entry name" value="HisKA"/>
    <property type="match status" value="1"/>
</dbReference>
<dbReference type="InterPro" id="IPR001789">
    <property type="entry name" value="Sig_transdc_resp-reg_receiver"/>
</dbReference>
<dbReference type="Proteomes" id="UP000463224">
    <property type="component" value="Unassembled WGS sequence"/>
</dbReference>
<dbReference type="CDD" id="cd16922">
    <property type="entry name" value="HATPase_EvgS-ArcB-TorS-like"/>
    <property type="match status" value="1"/>
</dbReference>
<dbReference type="Pfam" id="PF08448">
    <property type="entry name" value="PAS_4"/>
    <property type="match status" value="2"/>
</dbReference>
<dbReference type="InterPro" id="IPR013656">
    <property type="entry name" value="PAS_4"/>
</dbReference>
<dbReference type="Pfam" id="PF12860">
    <property type="entry name" value="PAS_7"/>
    <property type="match status" value="2"/>
</dbReference>
<dbReference type="FunFam" id="1.10.287.130:FF:000002">
    <property type="entry name" value="Two-component osmosensing histidine kinase"/>
    <property type="match status" value="1"/>
</dbReference>
<name>A0A844QB61_9HYPH</name>
<dbReference type="PANTHER" id="PTHR45339:SF1">
    <property type="entry name" value="HYBRID SIGNAL TRANSDUCTION HISTIDINE KINASE J"/>
    <property type="match status" value="1"/>
</dbReference>
<dbReference type="InterPro" id="IPR011006">
    <property type="entry name" value="CheY-like_superfamily"/>
</dbReference>
<dbReference type="Pfam" id="PF00072">
    <property type="entry name" value="Response_reg"/>
    <property type="match status" value="2"/>
</dbReference>
<feature type="domain" description="Response regulatory" evidence="15">
    <location>
        <begin position="1140"/>
        <end position="1258"/>
    </location>
</feature>
<dbReference type="InterPro" id="IPR000014">
    <property type="entry name" value="PAS"/>
</dbReference>
<evidence type="ECO:0000256" key="5">
    <source>
        <dbReference type="ARBA" id="ARBA00022741"/>
    </source>
</evidence>
<evidence type="ECO:0000256" key="11">
    <source>
        <dbReference type="PROSITE-ProRule" id="PRU00169"/>
    </source>
</evidence>
<dbReference type="SMART" id="SM00448">
    <property type="entry name" value="REC"/>
    <property type="match status" value="2"/>
</dbReference>
<organism evidence="18 19">
    <name type="scientific">Nitratireductor arenosus</name>
    <dbReference type="NCBI Taxonomy" id="2682096"/>
    <lineage>
        <taxon>Bacteria</taxon>
        <taxon>Pseudomonadati</taxon>
        <taxon>Pseudomonadota</taxon>
        <taxon>Alphaproteobacteria</taxon>
        <taxon>Hyphomicrobiales</taxon>
        <taxon>Phyllobacteriaceae</taxon>
        <taxon>Nitratireductor</taxon>
    </lineage>
</organism>
<dbReference type="InterPro" id="IPR036097">
    <property type="entry name" value="HisK_dim/P_sf"/>
</dbReference>
<keyword evidence="6" id="KW-0418">Kinase</keyword>
<dbReference type="Gene3D" id="3.30.450.20">
    <property type="entry name" value="PAS domain"/>
    <property type="match status" value="5"/>
</dbReference>
<dbReference type="PANTHER" id="PTHR45339">
    <property type="entry name" value="HYBRID SIGNAL TRANSDUCTION HISTIDINE KINASE J"/>
    <property type="match status" value="1"/>
</dbReference>
<feature type="compositionally biased region" description="Low complexity" evidence="13">
    <location>
        <begin position="1097"/>
        <end position="1111"/>
    </location>
</feature>
<keyword evidence="5" id="KW-0547">Nucleotide-binding</keyword>
<protein>
    <recommendedName>
        <fullName evidence="10">Sensory/regulatory protein RpfC</fullName>
        <ecNumber evidence="2">2.7.13.3</ecNumber>
    </recommendedName>
</protein>
<dbReference type="InterPro" id="IPR004358">
    <property type="entry name" value="Sig_transdc_His_kin-like_C"/>
</dbReference>
<keyword evidence="12" id="KW-0175">Coiled coil</keyword>
<sequence>MEKGDNSPGKGRKRAKPRATRRDPDSLVVPAATDISATAELFALTCDWTWETDAAHRYTDIGENCLTLIGIKRTGIVGYSRLTSLDRDAVSAEVAASHRETLAARRPFREFLQRIRAPGALCRWVSLSGVPKFDANGGFAGYRGTARDVTALIETVAPGGIAADADSAPAAAQTSAERLMAALNVMEDAFVYYDGEDRIVLYNDALLNLYRGMEDVIRPGLSIGEFIDVGLERRVWSTDGLEAAAWREAYFQQRTKDPLAAVTLRLSDGRWLMHRELPTNDGGRMGICTDITPLKQREADLAEALERAQLANAAINSIEDAVFVKDAELRFVFVNEAFARLNGTTVPAILGKRAVDIVGTADAAQFEESERRVLASGQIYEIEEDFEHAGAVRSHLVRKTRLQTATGTVYVAGLVFDVTDIRRREREADEARTLLARVIETLPAGVIIYDKDDRLVLSNQRIKDSLPALLPFTDPGQSLRLAIETAHDAGYFRHSGDPEVDALYDTDRETWVEQTLKRYHVEHSVSERRNPDGRWFRVYDTRTEDGLFVGVRVDITDMKQREASLQETTRENELFRTLIDNVPVAIYAKHPDLRIAYVNQGWCDLTGLSKDAATGRTDVEVFGSDGEAYMAADRVVLNTGEMRVVEETGTGPDGAPSYRIARKSTMIASDGSLYLIGSTTDVTELKKREEELRAAEQRAVLADRAKSEFLANMSHEIRTPMNGVLGMAELLAKSDLDQKQTTFTDIILKSGNALLTIINDILDFSKIDAGQLVLDPVPFNLAEAVEDVATLMSTRAKEKDLELIVRVDPDLPRTVSGDVGRLRQAVTNLLGNAVKFTDSGHVLADVSGRMREGRVSLRFEISDTGIGIPREKLPTVFEKFSQVDTSSTRRHEGTGLGLAITARLVALMGGEIGVESVVGKGSAFWFTVELPVADESARKKPVAVDVSGARVLVVDDNEVNRAILLEQMNSWHFDACAAENGGEGLAVLQAAAELGVGVECVVLDYQMPGMSGLEVAAAIRNTADIAGTAIILLTSVDHALTSAEFAEYGIDAQLTKPVRSSALLDVLVEQIQHMRGRNGALSTARATPADDPGRTVPPESRGPGLSPPSSRQCAVVRSSGGDTSGENKARTARAQPSRLDILVAEDNEVNQLVFAQILGETPFTYEIVRNGRLAVEAHAEMQPAMILMDVSMPEMNGLEATEAIRSAEEGGAVRTPIVGVTAHALKDDRARCIAAGMDDYLPKPISPNALLAKVYKWHETAALRRDRGI</sequence>
<comment type="catalytic activity">
    <reaction evidence="1">
        <text>ATP + protein L-histidine = ADP + protein N-phospho-L-histidine.</text>
        <dbReference type="EC" id="2.7.13.3"/>
    </reaction>
</comment>
<keyword evidence="8" id="KW-0902">Two-component regulatory system</keyword>
<feature type="modified residue" description="4-aspartylphosphate" evidence="11">
    <location>
        <position position="1004"/>
    </location>
</feature>
<keyword evidence="19" id="KW-1185">Reference proteome</keyword>
<dbReference type="SUPFAM" id="SSF47384">
    <property type="entry name" value="Homodimeric domain of signal transducing histidine kinase"/>
    <property type="match status" value="1"/>
</dbReference>
<dbReference type="EMBL" id="WPHG01000001">
    <property type="protein sequence ID" value="MVA96187.1"/>
    <property type="molecule type" value="Genomic_DNA"/>
</dbReference>
<feature type="domain" description="PAS" evidence="16">
    <location>
        <begin position="307"/>
        <end position="377"/>
    </location>
</feature>
<dbReference type="InterPro" id="IPR003594">
    <property type="entry name" value="HATPase_dom"/>
</dbReference>
<dbReference type="SUPFAM" id="SSF55785">
    <property type="entry name" value="PYP-like sensor domain (PAS domain)"/>
    <property type="match status" value="5"/>
</dbReference>
<dbReference type="Gene3D" id="1.10.287.130">
    <property type="match status" value="1"/>
</dbReference>
<dbReference type="Gene3D" id="3.40.50.2300">
    <property type="match status" value="2"/>
</dbReference>
<dbReference type="CDD" id="cd00082">
    <property type="entry name" value="HisKA"/>
    <property type="match status" value="1"/>
</dbReference>
<comment type="subunit">
    <text evidence="9">At low DSF concentrations, interacts with RpfF.</text>
</comment>
<evidence type="ECO:0000259" key="17">
    <source>
        <dbReference type="PROSITE" id="PS50113"/>
    </source>
</evidence>
<evidence type="ECO:0000256" key="3">
    <source>
        <dbReference type="ARBA" id="ARBA00022553"/>
    </source>
</evidence>
<dbReference type="SMART" id="SM00387">
    <property type="entry name" value="HATPase_c"/>
    <property type="match status" value="1"/>
</dbReference>
<feature type="region of interest" description="Disordered" evidence="13">
    <location>
        <begin position="1077"/>
        <end position="1134"/>
    </location>
</feature>
<evidence type="ECO:0000259" key="14">
    <source>
        <dbReference type="PROSITE" id="PS50109"/>
    </source>
</evidence>
<feature type="compositionally biased region" description="Basic residues" evidence="13">
    <location>
        <begin position="10"/>
        <end position="19"/>
    </location>
</feature>
<evidence type="ECO:0000256" key="8">
    <source>
        <dbReference type="ARBA" id="ARBA00023012"/>
    </source>
</evidence>
<keyword evidence="7" id="KW-0067">ATP-binding</keyword>
<comment type="caution">
    <text evidence="18">The sequence shown here is derived from an EMBL/GenBank/DDBJ whole genome shotgun (WGS) entry which is preliminary data.</text>
</comment>
<dbReference type="EC" id="2.7.13.3" evidence="2"/>
<evidence type="ECO:0000259" key="16">
    <source>
        <dbReference type="PROSITE" id="PS50112"/>
    </source>
</evidence>
<evidence type="ECO:0000313" key="19">
    <source>
        <dbReference type="Proteomes" id="UP000463224"/>
    </source>
</evidence>